<evidence type="ECO:0000313" key="2">
    <source>
        <dbReference type="Proteomes" id="UP000573327"/>
    </source>
</evidence>
<keyword evidence="2" id="KW-1185">Reference proteome</keyword>
<name>A0A7W7SJI6_9ACTN</name>
<protein>
    <submittedName>
        <fullName evidence="1">Uncharacterized protein</fullName>
    </submittedName>
</protein>
<dbReference type="EMBL" id="JACHJR010000001">
    <property type="protein sequence ID" value="MBB4951625.1"/>
    <property type="molecule type" value="Genomic_DNA"/>
</dbReference>
<proteinExistence type="predicted"/>
<dbReference type="AlphaFoldDB" id="A0A7W7SJI6"/>
<reference evidence="1 2" key="1">
    <citation type="submission" date="2020-08" db="EMBL/GenBank/DDBJ databases">
        <title>Sequencing the genomes of 1000 actinobacteria strains.</title>
        <authorList>
            <person name="Klenk H.-P."/>
        </authorList>
    </citation>
    <scope>NUCLEOTIDE SEQUENCE [LARGE SCALE GENOMIC DNA]</scope>
    <source>
        <strain evidence="1 2">DSM 44786</strain>
    </source>
</reference>
<evidence type="ECO:0000313" key="1">
    <source>
        <dbReference type="EMBL" id="MBB4951625.1"/>
    </source>
</evidence>
<accession>A0A7W7SJI6</accession>
<comment type="caution">
    <text evidence="1">The sequence shown here is derived from an EMBL/GenBank/DDBJ whole genome shotgun (WGS) entry which is preliminary data.</text>
</comment>
<organism evidence="1 2">
    <name type="scientific">Kitasatospora gansuensis</name>
    <dbReference type="NCBI Taxonomy" id="258050"/>
    <lineage>
        <taxon>Bacteria</taxon>
        <taxon>Bacillati</taxon>
        <taxon>Actinomycetota</taxon>
        <taxon>Actinomycetes</taxon>
        <taxon>Kitasatosporales</taxon>
        <taxon>Streptomycetaceae</taxon>
        <taxon>Kitasatospora</taxon>
    </lineage>
</organism>
<sequence>MLGRLDRSTVLVGTNGTARRILAWDVDLGTLHRVTELPESMSLSLGPVGRA</sequence>
<dbReference type="RefSeq" id="WP_184923715.1">
    <property type="nucleotide sequence ID" value="NZ_JACHJR010000001.1"/>
</dbReference>
<dbReference type="Proteomes" id="UP000573327">
    <property type="component" value="Unassembled WGS sequence"/>
</dbReference>
<gene>
    <name evidence="1" type="ORF">F4556_007160</name>
</gene>